<accession>A0ABQ9ZR29</accession>
<protein>
    <submittedName>
        <fullName evidence="1">Uncharacterized protein</fullName>
    </submittedName>
</protein>
<evidence type="ECO:0000313" key="2">
    <source>
        <dbReference type="Proteomes" id="UP001234178"/>
    </source>
</evidence>
<dbReference type="Proteomes" id="UP001234178">
    <property type="component" value="Unassembled WGS sequence"/>
</dbReference>
<keyword evidence="2" id="KW-1185">Reference proteome</keyword>
<evidence type="ECO:0000313" key="1">
    <source>
        <dbReference type="EMBL" id="KAK4015378.1"/>
    </source>
</evidence>
<sequence length="93" mass="10641">MKQHMTYYLRPIVFTSEYSFHNLQLPRQTPIHKAMGDLDVITNYVSSLLHLTVDLDHVSTVKEIMCLNKNGSLCLRHQTSPVCHSDAELLKSS</sequence>
<reference evidence="1 2" key="1">
    <citation type="journal article" date="2023" name="Nucleic Acids Res.">
        <title>The hologenome of Daphnia magna reveals possible DNA methylation and microbiome-mediated evolution of the host genome.</title>
        <authorList>
            <person name="Chaturvedi A."/>
            <person name="Li X."/>
            <person name="Dhandapani V."/>
            <person name="Marshall H."/>
            <person name="Kissane S."/>
            <person name="Cuenca-Cambronero M."/>
            <person name="Asole G."/>
            <person name="Calvet F."/>
            <person name="Ruiz-Romero M."/>
            <person name="Marangio P."/>
            <person name="Guigo R."/>
            <person name="Rago D."/>
            <person name="Mirbahai L."/>
            <person name="Eastwood N."/>
            <person name="Colbourne J.K."/>
            <person name="Zhou J."/>
            <person name="Mallon E."/>
            <person name="Orsini L."/>
        </authorList>
    </citation>
    <scope>NUCLEOTIDE SEQUENCE [LARGE SCALE GENOMIC DNA]</scope>
    <source>
        <strain evidence="1">LRV0_1</strain>
    </source>
</reference>
<dbReference type="EMBL" id="JAOYFB010000005">
    <property type="protein sequence ID" value="KAK4015378.1"/>
    <property type="molecule type" value="Genomic_DNA"/>
</dbReference>
<comment type="caution">
    <text evidence="1">The sequence shown here is derived from an EMBL/GenBank/DDBJ whole genome shotgun (WGS) entry which is preliminary data.</text>
</comment>
<name>A0ABQ9ZR29_9CRUS</name>
<organism evidence="1 2">
    <name type="scientific">Daphnia magna</name>
    <dbReference type="NCBI Taxonomy" id="35525"/>
    <lineage>
        <taxon>Eukaryota</taxon>
        <taxon>Metazoa</taxon>
        <taxon>Ecdysozoa</taxon>
        <taxon>Arthropoda</taxon>
        <taxon>Crustacea</taxon>
        <taxon>Branchiopoda</taxon>
        <taxon>Diplostraca</taxon>
        <taxon>Cladocera</taxon>
        <taxon>Anomopoda</taxon>
        <taxon>Daphniidae</taxon>
        <taxon>Daphnia</taxon>
    </lineage>
</organism>
<gene>
    <name evidence="1" type="ORF">OUZ56_030358</name>
</gene>
<proteinExistence type="predicted"/>